<accession>A0A9X1F8J0</accession>
<dbReference type="PROSITE" id="PS51257">
    <property type="entry name" value="PROKAR_LIPOPROTEIN"/>
    <property type="match status" value="1"/>
</dbReference>
<keyword evidence="4" id="KW-1185">Reference proteome</keyword>
<evidence type="ECO:0000313" key="3">
    <source>
        <dbReference type="EMBL" id="MBV7269447.1"/>
    </source>
</evidence>
<dbReference type="AlphaFoldDB" id="A0A9X1F8J0"/>
<organism evidence="3 4">
    <name type="scientific">Winogradskyella luteola</name>
    <dbReference type="NCBI Taxonomy" id="2828330"/>
    <lineage>
        <taxon>Bacteria</taxon>
        <taxon>Pseudomonadati</taxon>
        <taxon>Bacteroidota</taxon>
        <taxon>Flavobacteriia</taxon>
        <taxon>Flavobacteriales</taxon>
        <taxon>Flavobacteriaceae</taxon>
        <taxon>Winogradskyella</taxon>
    </lineage>
</organism>
<dbReference type="EMBL" id="JAGSPD010000006">
    <property type="protein sequence ID" value="MBV7269447.1"/>
    <property type="molecule type" value="Genomic_DNA"/>
</dbReference>
<keyword evidence="1" id="KW-0732">Signal</keyword>
<dbReference type="RefSeq" id="WP_218546155.1">
    <property type="nucleotide sequence ID" value="NZ_JAGSPD010000006.1"/>
</dbReference>
<evidence type="ECO:0000259" key="2">
    <source>
        <dbReference type="PROSITE" id="PS50234"/>
    </source>
</evidence>
<protein>
    <submittedName>
        <fullName evidence="3">VWA domain-containing protein</fullName>
    </submittedName>
</protein>
<feature type="domain" description="VWFA" evidence="2">
    <location>
        <begin position="51"/>
        <end position="246"/>
    </location>
</feature>
<evidence type="ECO:0000256" key="1">
    <source>
        <dbReference type="SAM" id="SignalP"/>
    </source>
</evidence>
<dbReference type="Proteomes" id="UP001138894">
    <property type="component" value="Unassembled WGS sequence"/>
</dbReference>
<proteinExistence type="predicted"/>
<dbReference type="SMART" id="SM00327">
    <property type="entry name" value="VWA"/>
    <property type="match status" value="1"/>
</dbReference>
<evidence type="ECO:0000313" key="4">
    <source>
        <dbReference type="Proteomes" id="UP001138894"/>
    </source>
</evidence>
<sequence length="389" mass="43877">MKKNVFKITIIALCLATATACNANSKSKNQNSSIVETKLETKLNTKNPEIKVALLLDTSNSMDGLIDQAKAQLWEIVNELSYAKCEEKSPNLKIALYEYGNDNLNADEGYLRQVIAFSDDLDEISKALFSLTTNGGNEYCGKVLKTALNQLDWGDNKDDLKLIFIAGNEPYTQGQVNYKEASKLAHQNDVTVNTIFCGDYNQGISSYWKDGADLTHGDYMAINHNKATVHIASPYDDKILELNEKLNKTYVAYGKTGRAKMELQAEQDSNARGYNKANAVSRTVSKSSRLYKNSSWDLVDAEKEDNFSYDDLKEEELPKELKGKSKDEIKSYIEKKRKERGKFQQAIAELNIKRRDYISKKSADKSNGLENAMVKAIKTQALQKNYKWE</sequence>
<dbReference type="PROSITE" id="PS50234">
    <property type="entry name" value="VWFA"/>
    <property type="match status" value="1"/>
</dbReference>
<comment type="caution">
    <text evidence="3">The sequence shown here is derived from an EMBL/GenBank/DDBJ whole genome shotgun (WGS) entry which is preliminary data.</text>
</comment>
<dbReference type="Pfam" id="PF00092">
    <property type="entry name" value="VWA"/>
    <property type="match status" value="1"/>
</dbReference>
<dbReference type="InterPro" id="IPR002035">
    <property type="entry name" value="VWF_A"/>
</dbReference>
<feature type="signal peptide" evidence="1">
    <location>
        <begin position="1"/>
        <end position="23"/>
    </location>
</feature>
<dbReference type="CDD" id="cd00198">
    <property type="entry name" value="vWFA"/>
    <property type="match status" value="1"/>
</dbReference>
<name>A0A9X1F8J0_9FLAO</name>
<gene>
    <name evidence="3" type="ORF">KCG49_09635</name>
</gene>
<feature type="chain" id="PRO_5040742093" evidence="1">
    <location>
        <begin position="24"/>
        <end position="389"/>
    </location>
</feature>
<reference evidence="3" key="1">
    <citation type="submission" date="2021-04" db="EMBL/GenBank/DDBJ databases">
        <authorList>
            <person name="Pira H."/>
            <person name="Risdian C."/>
            <person name="Wink J."/>
        </authorList>
    </citation>
    <scope>NUCLEOTIDE SEQUENCE</scope>
    <source>
        <strain evidence="3">WHY3</strain>
    </source>
</reference>